<feature type="domain" description="Connexin cysteine-rich" evidence="12">
    <location>
        <begin position="137"/>
        <end position="203"/>
    </location>
</feature>
<dbReference type="Pfam" id="PF00029">
    <property type="entry name" value="Connexin"/>
    <property type="match status" value="1"/>
</dbReference>
<evidence type="ECO:0000256" key="1">
    <source>
        <dbReference type="ARBA" id="ARBA00004610"/>
    </source>
</evidence>
<feature type="transmembrane region" description="Helical" evidence="10">
    <location>
        <begin position="80"/>
        <end position="104"/>
    </location>
</feature>
<evidence type="ECO:0000259" key="12">
    <source>
        <dbReference type="SMART" id="SM01089"/>
    </source>
</evidence>
<dbReference type="SMART" id="SM01089">
    <property type="entry name" value="Connexin_CCC"/>
    <property type="match status" value="1"/>
</dbReference>
<keyword evidence="7 10" id="KW-1133">Transmembrane helix</keyword>
<dbReference type="PRINTS" id="PR00206">
    <property type="entry name" value="CONNEXIN"/>
</dbReference>
<dbReference type="PANTHER" id="PTHR11984">
    <property type="entry name" value="CONNEXIN"/>
    <property type="match status" value="1"/>
</dbReference>
<keyword evidence="5" id="KW-0303">Gap junction</keyword>
<feature type="compositionally biased region" description="Low complexity" evidence="9">
    <location>
        <begin position="266"/>
        <end position="275"/>
    </location>
</feature>
<keyword evidence="14" id="KW-1185">Reference proteome</keyword>
<comment type="subcellular location">
    <subcellularLocation>
        <location evidence="1">Cell junction</location>
        <location evidence="1">Gap junction</location>
    </subcellularLocation>
    <subcellularLocation>
        <location evidence="2">Cell membrane</location>
        <topology evidence="2">Multi-pass membrane protein</topology>
    </subcellularLocation>
</comment>
<evidence type="ECO:0000256" key="8">
    <source>
        <dbReference type="ARBA" id="ARBA00023136"/>
    </source>
</evidence>
<evidence type="ECO:0000256" key="6">
    <source>
        <dbReference type="ARBA" id="ARBA00022949"/>
    </source>
</evidence>
<dbReference type="AlphaFoldDB" id="A0A9Q1ICE8"/>
<evidence type="ECO:0008006" key="15">
    <source>
        <dbReference type="Google" id="ProtNLM"/>
    </source>
</evidence>
<dbReference type="InterPro" id="IPR000500">
    <property type="entry name" value="Connexin"/>
</dbReference>
<feature type="transmembrane region" description="Helical" evidence="10">
    <location>
        <begin position="125"/>
        <end position="146"/>
    </location>
</feature>
<dbReference type="GO" id="GO:0005243">
    <property type="term" value="F:gap junction channel activity"/>
    <property type="evidence" value="ECO:0007669"/>
    <property type="project" value="TreeGrafter"/>
</dbReference>
<feature type="transmembrane region" description="Helical" evidence="10">
    <location>
        <begin position="181"/>
        <end position="208"/>
    </location>
</feature>
<evidence type="ECO:0000256" key="2">
    <source>
        <dbReference type="ARBA" id="ARBA00004651"/>
    </source>
</evidence>
<reference evidence="13" key="1">
    <citation type="journal article" date="2023" name="Science">
        <title>Genome structures resolve the early diversification of teleost fishes.</title>
        <authorList>
            <person name="Parey E."/>
            <person name="Louis A."/>
            <person name="Montfort J."/>
            <person name="Bouchez O."/>
            <person name="Roques C."/>
            <person name="Iampietro C."/>
            <person name="Lluch J."/>
            <person name="Castinel A."/>
            <person name="Donnadieu C."/>
            <person name="Desvignes T."/>
            <person name="Floi Bucao C."/>
            <person name="Jouanno E."/>
            <person name="Wen M."/>
            <person name="Mejri S."/>
            <person name="Dirks R."/>
            <person name="Jansen H."/>
            <person name="Henkel C."/>
            <person name="Chen W.J."/>
            <person name="Zahm M."/>
            <person name="Cabau C."/>
            <person name="Klopp C."/>
            <person name="Thompson A.W."/>
            <person name="Robinson-Rechavi M."/>
            <person name="Braasch I."/>
            <person name="Lecointre G."/>
            <person name="Bobe J."/>
            <person name="Postlethwait J.H."/>
            <person name="Berthelot C."/>
            <person name="Roest Crollius H."/>
            <person name="Guiguen Y."/>
        </authorList>
    </citation>
    <scope>NUCLEOTIDE SEQUENCE</scope>
    <source>
        <strain evidence="13">WJC10195</strain>
    </source>
</reference>
<feature type="compositionally biased region" description="Polar residues" evidence="9">
    <location>
        <begin position="234"/>
        <end position="245"/>
    </location>
</feature>
<evidence type="ECO:0000256" key="10">
    <source>
        <dbReference type="SAM" id="Phobius"/>
    </source>
</evidence>
<evidence type="ECO:0000256" key="5">
    <source>
        <dbReference type="ARBA" id="ARBA00022868"/>
    </source>
</evidence>
<evidence type="ECO:0000256" key="7">
    <source>
        <dbReference type="ARBA" id="ARBA00022989"/>
    </source>
</evidence>
<accession>A0A9Q1ICE8</accession>
<dbReference type="InterPro" id="IPR017990">
    <property type="entry name" value="Connexin_CS"/>
</dbReference>
<keyword evidence="8 10" id="KW-0472">Membrane</keyword>
<dbReference type="EMBL" id="JAINUF010000019">
    <property type="protein sequence ID" value="KAJ8336628.1"/>
    <property type="molecule type" value="Genomic_DNA"/>
</dbReference>
<comment type="caution">
    <text evidence="13">The sequence shown here is derived from an EMBL/GenBank/DDBJ whole genome shotgun (WGS) entry which is preliminary data.</text>
</comment>
<name>A0A9Q1ICE8_SYNKA</name>
<evidence type="ECO:0000313" key="13">
    <source>
        <dbReference type="EMBL" id="KAJ8336628.1"/>
    </source>
</evidence>
<keyword evidence="4 10" id="KW-0812">Transmembrane</keyword>
<evidence type="ECO:0000256" key="3">
    <source>
        <dbReference type="ARBA" id="ARBA00022475"/>
    </source>
</evidence>
<feature type="region of interest" description="Disordered" evidence="9">
    <location>
        <begin position="218"/>
        <end position="364"/>
    </location>
</feature>
<dbReference type="SMART" id="SM00037">
    <property type="entry name" value="CNX"/>
    <property type="match status" value="1"/>
</dbReference>
<evidence type="ECO:0000313" key="14">
    <source>
        <dbReference type="Proteomes" id="UP001152622"/>
    </source>
</evidence>
<feature type="domain" description="Connexin N-terminal" evidence="11">
    <location>
        <begin position="43"/>
        <end position="76"/>
    </location>
</feature>
<dbReference type="PROSITE" id="PS00407">
    <property type="entry name" value="CONNEXINS_1"/>
    <property type="match status" value="1"/>
</dbReference>
<dbReference type="InterPro" id="IPR019570">
    <property type="entry name" value="Connexin_CCC"/>
</dbReference>
<gene>
    <name evidence="13" type="ORF">SKAU_G00378480</name>
</gene>
<keyword evidence="3" id="KW-1003">Cell membrane</keyword>
<organism evidence="13 14">
    <name type="scientific">Synaphobranchus kaupii</name>
    <name type="common">Kaup's arrowtooth eel</name>
    <dbReference type="NCBI Taxonomy" id="118154"/>
    <lineage>
        <taxon>Eukaryota</taxon>
        <taxon>Metazoa</taxon>
        <taxon>Chordata</taxon>
        <taxon>Craniata</taxon>
        <taxon>Vertebrata</taxon>
        <taxon>Euteleostomi</taxon>
        <taxon>Actinopterygii</taxon>
        <taxon>Neopterygii</taxon>
        <taxon>Teleostei</taxon>
        <taxon>Anguilliformes</taxon>
        <taxon>Synaphobranchidae</taxon>
        <taxon>Synaphobranchus</taxon>
    </lineage>
</organism>
<evidence type="ECO:0000256" key="4">
    <source>
        <dbReference type="ARBA" id="ARBA00022692"/>
    </source>
</evidence>
<dbReference type="GO" id="GO:0005922">
    <property type="term" value="C:connexin complex"/>
    <property type="evidence" value="ECO:0007669"/>
    <property type="project" value="InterPro"/>
</dbReference>
<evidence type="ECO:0000256" key="9">
    <source>
        <dbReference type="SAM" id="MobiDB-lite"/>
    </source>
</evidence>
<sequence>MGRPGAMEVVFVALSRNITIVGKCWLLVLVVLRGLSLLMAGYPLYWDEQERFVCNTAQPGCANACFDAFSPLSLLRFWPVQLLIVSLPLAVFSTHVVHVTLSAIPAGTGSAPLLSGRVRGQDFACVYLAQVLIRIGLEAGFAVAHYRLFGVRVPRRFLCGELPCTSTVECFTSRPTEKTAILGFTLGLNGLSLLLSAIDLACAVCCCVRRRRERAMKMRTDEEEEHSLRAEPSFPQTQSLHSSAATCKRRASQSGVSKAGSAHVLEAGGVAAGSEGETESNSNNPGAEGMEGEGGGAEPGLTVPVGTPRPARSSVRSDLRPPPSPRPGGRPAGGVGTPRAHRTTQRPLLDTPENSDSPERRAWV</sequence>
<dbReference type="Proteomes" id="UP001152622">
    <property type="component" value="Chromosome 19"/>
</dbReference>
<dbReference type="GO" id="GO:0007267">
    <property type="term" value="P:cell-cell signaling"/>
    <property type="evidence" value="ECO:0007669"/>
    <property type="project" value="TreeGrafter"/>
</dbReference>
<protein>
    <recommendedName>
        <fullName evidence="15">Gap junction protein</fullName>
    </recommendedName>
</protein>
<dbReference type="InterPro" id="IPR013092">
    <property type="entry name" value="Connexin_N"/>
</dbReference>
<dbReference type="PANTHER" id="PTHR11984:SF3">
    <property type="entry name" value="GAP JUNCTION DELTA-4 PROTEIN"/>
    <property type="match status" value="1"/>
</dbReference>
<evidence type="ECO:0000259" key="11">
    <source>
        <dbReference type="SMART" id="SM00037"/>
    </source>
</evidence>
<dbReference type="Gene3D" id="1.20.1440.80">
    <property type="entry name" value="Gap junction channel protein cysteine-rich domain"/>
    <property type="match status" value="1"/>
</dbReference>
<proteinExistence type="predicted"/>
<keyword evidence="6" id="KW-0965">Cell junction</keyword>
<dbReference type="InterPro" id="IPR038359">
    <property type="entry name" value="Connexin_N_sf"/>
</dbReference>
<dbReference type="OrthoDB" id="9943496at2759"/>
<feature type="transmembrane region" description="Helical" evidence="10">
    <location>
        <begin position="24"/>
        <end position="45"/>
    </location>
</feature>